<evidence type="ECO:0000256" key="1">
    <source>
        <dbReference type="ARBA" id="ARBA00006243"/>
    </source>
</evidence>
<dbReference type="Gene3D" id="3.30.1330.10">
    <property type="entry name" value="PurM-like, N-terminal domain"/>
    <property type="match status" value="1"/>
</dbReference>
<dbReference type="InterPro" id="IPR011854">
    <property type="entry name" value="HypE"/>
</dbReference>
<dbReference type="InterPro" id="IPR016188">
    <property type="entry name" value="PurM-like_N"/>
</dbReference>
<feature type="domain" description="PurM-like N-terminal" evidence="2">
    <location>
        <begin position="31"/>
        <end position="137"/>
    </location>
</feature>
<dbReference type="PANTHER" id="PTHR30303">
    <property type="entry name" value="HYDROGENASE ISOENZYMES FORMATION PROTEIN HYPE"/>
    <property type="match status" value="1"/>
</dbReference>
<dbReference type="CDD" id="cd06061">
    <property type="entry name" value="PurM-like1"/>
    <property type="match status" value="1"/>
</dbReference>
<dbReference type="Pfam" id="PF00586">
    <property type="entry name" value="AIRS"/>
    <property type="match status" value="1"/>
</dbReference>
<dbReference type="PIRSF" id="PIRSF005644">
    <property type="entry name" value="Hdrgns_mtr_HypE"/>
    <property type="match status" value="1"/>
</dbReference>
<evidence type="ECO:0000259" key="2">
    <source>
        <dbReference type="Pfam" id="PF00586"/>
    </source>
</evidence>
<dbReference type="GO" id="GO:0051604">
    <property type="term" value="P:protein maturation"/>
    <property type="evidence" value="ECO:0007669"/>
    <property type="project" value="TreeGrafter"/>
</dbReference>
<name>A0A7T1AKP1_ATRLM</name>
<dbReference type="KEGG" id="alam:RT761_00913"/>
<evidence type="ECO:0000259" key="3">
    <source>
        <dbReference type="Pfam" id="PF02769"/>
    </source>
</evidence>
<dbReference type="InterPro" id="IPR036676">
    <property type="entry name" value="PurM-like_C_sf"/>
</dbReference>
<dbReference type="Gene3D" id="3.90.650.10">
    <property type="entry name" value="PurM-like C-terminal domain"/>
    <property type="match status" value="1"/>
</dbReference>
<dbReference type="SUPFAM" id="SSF56042">
    <property type="entry name" value="PurM C-terminal domain-like"/>
    <property type="match status" value="1"/>
</dbReference>
<gene>
    <name evidence="4" type="primary">hypE</name>
    <name evidence="4" type="ORF">RT761_00913</name>
</gene>
<sequence length="333" mass="36374">MGKISPEKLLELVFPYQGKKRKEVIYNASLGRDCGVVDCDEDLIALTCDPITGTSTHIGSFAVHVVANDLICAGAEPVGLLISIVLPPNSDENQIQSIMKDVDLTSKKIGIAVLGGHTEISDVVNRTLIHCFGIGRVKRNNIPDVEKVRPGDTIIITKGAGIEGTAILANLYHEQLTIQFDQSFVQKAQDFISLLSVVPEGKIALKHNPHCLHDATEGGLLGALWEVCAGQNLGFMVEEKSVPLRPETKTISEFFQIDPLRLISSGTLILFTPHPDPLLEDLEKESIPAFQIGTITDLKDKILVRANGENEIIESCPQDELWRITEKSTNVTI</sequence>
<dbReference type="RefSeq" id="WP_218112889.1">
    <property type="nucleotide sequence ID" value="NZ_CP065383.1"/>
</dbReference>
<organism evidence="4 5">
    <name type="scientific">Atribacter laminatus</name>
    <dbReference type="NCBI Taxonomy" id="2847778"/>
    <lineage>
        <taxon>Bacteria</taxon>
        <taxon>Pseudomonadati</taxon>
        <taxon>Atribacterota</taxon>
        <taxon>Atribacteria</taxon>
        <taxon>Atribacterales</taxon>
        <taxon>Atribacteraceae</taxon>
        <taxon>Atribacter</taxon>
    </lineage>
</organism>
<evidence type="ECO:0000313" key="4">
    <source>
        <dbReference type="EMBL" id="QPM67701.1"/>
    </source>
</evidence>
<dbReference type="EMBL" id="CP065383">
    <property type="protein sequence ID" value="QPM67701.1"/>
    <property type="molecule type" value="Genomic_DNA"/>
</dbReference>
<comment type="similarity">
    <text evidence="1">Belongs to the HypE family.</text>
</comment>
<proteinExistence type="inferred from homology"/>
<dbReference type="InterPro" id="IPR036921">
    <property type="entry name" value="PurM-like_N_sf"/>
</dbReference>
<dbReference type="PANTHER" id="PTHR30303:SF4">
    <property type="entry name" value="HYDROGENASE EXPRESSION_FORMATION PROTEIN HYPE"/>
    <property type="match status" value="1"/>
</dbReference>
<feature type="domain" description="PurM-like C-terminal" evidence="3">
    <location>
        <begin position="149"/>
        <end position="300"/>
    </location>
</feature>
<evidence type="ECO:0000313" key="5">
    <source>
        <dbReference type="Proteomes" id="UP000594463"/>
    </source>
</evidence>
<dbReference type="InterPro" id="IPR010918">
    <property type="entry name" value="PurM-like_C_dom"/>
</dbReference>
<dbReference type="Proteomes" id="UP000594463">
    <property type="component" value="Chromosome"/>
</dbReference>
<dbReference type="SUPFAM" id="SSF55326">
    <property type="entry name" value="PurM N-terminal domain-like"/>
    <property type="match status" value="1"/>
</dbReference>
<accession>A0A7T1AKP1</accession>
<dbReference type="Pfam" id="PF02769">
    <property type="entry name" value="AIRS_C"/>
    <property type="match status" value="1"/>
</dbReference>
<protein>
    <submittedName>
        <fullName evidence="4">Hydrogenase expression/formation protein HypE</fullName>
    </submittedName>
</protein>
<keyword evidence="5" id="KW-1185">Reference proteome</keyword>
<reference evidence="4 5" key="1">
    <citation type="journal article" date="2021" name="Nat. Commun.">
        <title>Isolation of a member of the candidate phylum Atribacteria reveals a unique cell membrane structure.</title>
        <authorList>
            <person name="Taiki K."/>
            <person name="Nobu M.K."/>
            <person name="Kusada H."/>
            <person name="Meng X.-Y."/>
            <person name="Hosoki N."/>
            <person name="Uematsu K."/>
            <person name="Yoshioka H."/>
            <person name="Kamagata Y."/>
            <person name="Tamaki H."/>
        </authorList>
    </citation>
    <scope>NUCLEOTIDE SEQUENCE [LARGE SCALE GENOMIC DNA]</scope>
    <source>
        <strain evidence="4 5">RT761</strain>
    </source>
</reference>
<dbReference type="AlphaFoldDB" id="A0A7T1AKP1"/>